<protein>
    <submittedName>
        <fullName evidence="2">Uncharacterized protein</fullName>
    </submittedName>
</protein>
<name>A0A392S9L8_9FABA</name>
<organism evidence="2 3">
    <name type="scientific">Trifolium medium</name>
    <dbReference type="NCBI Taxonomy" id="97028"/>
    <lineage>
        <taxon>Eukaryota</taxon>
        <taxon>Viridiplantae</taxon>
        <taxon>Streptophyta</taxon>
        <taxon>Embryophyta</taxon>
        <taxon>Tracheophyta</taxon>
        <taxon>Spermatophyta</taxon>
        <taxon>Magnoliopsida</taxon>
        <taxon>eudicotyledons</taxon>
        <taxon>Gunneridae</taxon>
        <taxon>Pentapetalae</taxon>
        <taxon>rosids</taxon>
        <taxon>fabids</taxon>
        <taxon>Fabales</taxon>
        <taxon>Fabaceae</taxon>
        <taxon>Papilionoideae</taxon>
        <taxon>50 kb inversion clade</taxon>
        <taxon>NPAAA clade</taxon>
        <taxon>Hologalegina</taxon>
        <taxon>IRL clade</taxon>
        <taxon>Trifolieae</taxon>
        <taxon>Trifolium</taxon>
    </lineage>
</organism>
<evidence type="ECO:0000313" key="2">
    <source>
        <dbReference type="EMBL" id="MCI44660.1"/>
    </source>
</evidence>
<keyword evidence="3" id="KW-1185">Reference proteome</keyword>
<evidence type="ECO:0000313" key="3">
    <source>
        <dbReference type="Proteomes" id="UP000265520"/>
    </source>
</evidence>
<dbReference type="Proteomes" id="UP000265520">
    <property type="component" value="Unassembled WGS sequence"/>
</dbReference>
<dbReference type="AlphaFoldDB" id="A0A392S9L8"/>
<sequence length="87" mass="9439">SYPNQQGFTPHQGSFSYQQGCPDQSGRGEPGQRVAIPPIRINEGGGGRSTRRATARETNASRGRGRGNKGKQVQVEPEPEENEDSDE</sequence>
<feature type="compositionally biased region" description="Acidic residues" evidence="1">
    <location>
        <begin position="77"/>
        <end position="87"/>
    </location>
</feature>
<feature type="compositionally biased region" description="Polar residues" evidence="1">
    <location>
        <begin position="1"/>
        <end position="22"/>
    </location>
</feature>
<feature type="non-terminal residue" evidence="2">
    <location>
        <position position="1"/>
    </location>
</feature>
<reference evidence="2 3" key="1">
    <citation type="journal article" date="2018" name="Front. Plant Sci.">
        <title>Red Clover (Trifolium pratense) and Zigzag Clover (T. medium) - A Picture of Genomic Similarities and Differences.</title>
        <authorList>
            <person name="Dluhosova J."/>
            <person name="Istvanek J."/>
            <person name="Nedelnik J."/>
            <person name="Repkova J."/>
        </authorList>
    </citation>
    <scope>NUCLEOTIDE SEQUENCE [LARGE SCALE GENOMIC DNA]</scope>
    <source>
        <strain evidence="3">cv. 10/8</strain>
        <tissue evidence="2">Leaf</tissue>
    </source>
</reference>
<dbReference type="EMBL" id="LXQA010333621">
    <property type="protein sequence ID" value="MCI44660.1"/>
    <property type="molecule type" value="Genomic_DNA"/>
</dbReference>
<proteinExistence type="predicted"/>
<comment type="caution">
    <text evidence="2">The sequence shown here is derived from an EMBL/GenBank/DDBJ whole genome shotgun (WGS) entry which is preliminary data.</text>
</comment>
<feature type="region of interest" description="Disordered" evidence="1">
    <location>
        <begin position="1"/>
        <end position="87"/>
    </location>
</feature>
<evidence type="ECO:0000256" key="1">
    <source>
        <dbReference type="SAM" id="MobiDB-lite"/>
    </source>
</evidence>
<accession>A0A392S9L8</accession>